<evidence type="ECO:0000256" key="10">
    <source>
        <dbReference type="ARBA" id="ARBA00023173"/>
    </source>
</evidence>
<evidence type="ECO:0000256" key="9">
    <source>
        <dbReference type="ARBA" id="ARBA00023136"/>
    </source>
</evidence>
<dbReference type="InterPro" id="IPR002946">
    <property type="entry name" value="CLIC"/>
</dbReference>
<dbReference type="PRINTS" id="PR01263">
    <property type="entry name" value="INTCLCHANNEL"/>
</dbReference>
<evidence type="ECO:0000256" key="12">
    <source>
        <dbReference type="ARBA" id="ARBA00024167"/>
    </source>
</evidence>
<dbReference type="FunFam" id="1.20.1050.10:FF:000001">
    <property type="entry name" value="Chloride intracellular channel 2"/>
    <property type="match status" value="1"/>
</dbReference>
<evidence type="ECO:0000256" key="6">
    <source>
        <dbReference type="ARBA" id="ARBA00022692"/>
    </source>
</evidence>
<dbReference type="EMBL" id="OW240920">
    <property type="protein sequence ID" value="CAH2316869.1"/>
    <property type="molecule type" value="Genomic_DNA"/>
</dbReference>
<evidence type="ECO:0000256" key="5">
    <source>
        <dbReference type="ARBA" id="ARBA00022490"/>
    </source>
</evidence>
<dbReference type="PANTHER" id="PTHR45476">
    <property type="entry name" value="CHLORIDE INTRACELLULAR CHANNEL PROTEIN 6-RELATED"/>
    <property type="match status" value="1"/>
</dbReference>
<evidence type="ECO:0000256" key="4">
    <source>
        <dbReference type="ARBA" id="ARBA00022448"/>
    </source>
</evidence>
<evidence type="ECO:0000256" key="3">
    <source>
        <dbReference type="ARBA" id="ARBA00007655"/>
    </source>
</evidence>
<keyword evidence="4" id="KW-0813">Transport</keyword>
<organism evidence="14 15">
    <name type="scientific">Pelobates cultripes</name>
    <name type="common">Western spadefoot toad</name>
    <dbReference type="NCBI Taxonomy" id="61616"/>
    <lineage>
        <taxon>Eukaryota</taxon>
        <taxon>Metazoa</taxon>
        <taxon>Chordata</taxon>
        <taxon>Craniata</taxon>
        <taxon>Vertebrata</taxon>
        <taxon>Euteleostomi</taxon>
        <taxon>Amphibia</taxon>
        <taxon>Batrachia</taxon>
        <taxon>Anura</taxon>
        <taxon>Pelobatoidea</taxon>
        <taxon>Pelobatidae</taxon>
        <taxon>Pelobates</taxon>
    </lineage>
</organism>
<dbReference type="InterPro" id="IPR036282">
    <property type="entry name" value="Glutathione-S-Trfase_C_sf"/>
</dbReference>
<dbReference type="GO" id="GO:0016491">
    <property type="term" value="F:oxidoreductase activity"/>
    <property type="evidence" value="ECO:0007669"/>
    <property type="project" value="UniProtKB-KW"/>
</dbReference>
<dbReference type="PANTHER" id="PTHR45476:SF7">
    <property type="entry name" value="CHLORIDE INTRACELLULAR CHANNEL 3"/>
    <property type="match status" value="1"/>
</dbReference>
<evidence type="ECO:0000256" key="7">
    <source>
        <dbReference type="ARBA" id="ARBA00022989"/>
    </source>
</evidence>
<comment type="catalytic activity">
    <reaction evidence="12">
        <text>chloride(in) = chloride(out)</text>
        <dbReference type="Rhea" id="RHEA:29823"/>
        <dbReference type="ChEBI" id="CHEBI:17996"/>
    </reaction>
</comment>
<comment type="similarity">
    <text evidence="3">Belongs to the chloride channel CLIC family.</text>
</comment>
<dbReference type="GO" id="GO:0005737">
    <property type="term" value="C:cytoplasm"/>
    <property type="evidence" value="ECO:0007669"/>
    <property type="project" value="UniProtKB-SubCell"/>
</dbReference>
<evidence type="ECO:0000256" key="11">
    <source>
        <dbReference type="ARBA" id="ARBA00023214"/>
    </source>
</evidence>
<keyword evidence="5" id="KW-0963">Cytoplasm</keyword>
<evidence type="ECO:0000256" key="2">
    <source>
        <dbReference type="ARBA" id="ARBA00004496"/>
    </source>
</evidence>
<keyword evidence="7 13" id="KW-1133">Transmembrane helix</keyword>
<keyword evidence="10" id="KW-0406">Ion transport</keyword>
<evidence type="ECO:0000256" key="13">
    <source>
        <dbReference type="SAM" id="Phobius"/>
    </source>
</evidence>
<dbReference type="GO" id="GO:0005254">
    <property type="term" value="F:chloride channel activity"/>
    <property type="evidence" value="ECO:0007669"/>
    <property type="project" value="UniProtKB-KW"/>
</dbReference>
<dbReference type="Gene3D" id="1.20.1050.10">
    <property type="match status" value="1"/>
</dbReference>
<feature type="transmembrane region" description="Helical" evidence="13">
    <location>
        <begin position="6"/>
        <end position="23"/>
    </location>
</feature>
<keyword evidence="15" id="KW-1185">Reference proteome</keyword>
<keyword evidence="11" id="KW-0868">Chloride</keyword>
<keyword evidence="8" id="KW-0560">Oxidoreductase</keyword>
<dbReference type="Proteomes" id="UP001295444">
    <property type="component" value="Chromosome 09"/>
</dbReference>
<evidence type="ECO:0000313" key="14">
    <source>
        <dbReference type="EMBL" id="CAH2316869.1"/>
    </source>
</evidence>
<evidence type="ECO:0000256" key="8">
    <source>
        <dbReference type="ARBA" id="ARBA00023002"/>
    </source>
</evidence>
<dbReference type="GO" id="GO:0034707">
    <property type="term" value="C:chloride channel complex"/>
    <property type="evidence" value="ECO:0007669"/>
    <property type="project" value="UniProtKB-KW"/>
</dbReference>
<protein>
    <submittedName>
        <fullName evidence="14">Chloride intracellular channel 3</fullName>
    </submittedName>
</protein>
<dbReference type="AlphaFoldDB" id="A0AAD1T2X0"/>
<accession>A0AAD1T2X0</accession>
<keyword evidence="6 13" id="KW-0812">Transmembrane</keyword>
<sequence>MAHRWGWPASCVVQFLVMVYVFGKRTYMFFLVNLTLCVCSYPSMTPKHKDTNTAGNDVFHKFSAYIKNQLSSQDSHVENNFLRSLVRLDKYLKTPLPYEEKMNPELKVSSRKFLDGDKLTLADCNLLPKLHIINIVCKHYRKFEIPAELMGLRRYLDNAAQLKDFTYTCPNEKEILLSYSSVVKPMNQ</sequence>
<evidence type="ECO:0000313" key="15">
    <source>
        <dbReference type="Proteomes" id="UP001295444"/>
    </source>
</evidence>
<reference evidence="14" key="1">
    <citation type="submission" date="2022-03" db="EMBL/GenBank/DDBJ databases">
        <authorList>
            <person name="Alioto T."/>
            <person name="Alioto T."/>
            <person name="Gomez Garrido J."/>
        </authorList>
    </citation>
    <scope>NUCLEOTIDE SEQUENCE</scope>
</reference>
<keyword evidence="10" id="KW-0869">Chloride channel</keyword>
<evidence type="ECO:0000256" key="1">
    <source>
        <dbReference type="ARBA" id="ARBA00004167"/>
    </source>
</evidence>
<keyword evidence="10" id="KW-0407">Ion channel</keyword>
<dbReference type="Pfam" id="PF13410">
    <property type="entry name" value="GST_C_2"/>
    <property type="match status" value="1"/>
</dbReference>
<keyword evidence="9 13" id="KW-0472">Membrane</keyword>
<dbReference type="SUPFAM" id="SSF47616">
    <property type="entry name" value="GST C-terminal domain-like"/>
    <property type="match status" value="1"/>
</dbReference>
<gene>
    <name evidence="14" type="ORF">PECUL_23A045248</name>
</gene>
<comment type="subcellular location">
    <subcellularLocation>
        <location evidence="2">Cytoplasm</location>
    </subcellularLocation>
    <subcellularLocation>
        <location evidence="1">Membrane</location>
        <topology evidence="1">Single-pass membrane protein</topology>
    </subcellularLocation>
</comment>
<name>A0AAD1T2X0_PELCU</name>
<proteinExistence type="inferred from homology"/>